<proteinExistence type="predicted"/>
<reference evidence="1 2" key="1">
    <citation type="journal article" date="2016" name="Mol. Biol. Evol.">
        <title>Comparative Genomics of Early-Diverging Mushroom-Forming Fungi Provides Insights into the Origins of Lignocellulose Decay Capabilities.</title>
        <authorList>
            <person name="Nagy L.G."/>
            <person name="Riley R."/>
            <person name="Tritt A."/>
            <person name="Adam C."/>
            <person name="Daum C."/>
            <person name="Floudas D."/>
            <person name="Sun H."/>
            <person name="Yadav J.S."/>
            <person name="Pangilinan J."/>
            <person name="Larsson K.H."/>
            <person name="Matsuura K."/>
            <person name="Barry K."/>
            <person name="Labutti K."/>
            <person name="Kuo R."/>
            <person name="Ohm R.A."/>
            <person name="Bhattacharya S.S."/>
            <person name="Shirouzu T."/>
            <person name="Yoshinaga Y."/>
            <person name="Martin F.M."/>
            <person name="Grigoriev I.V."/>
            <person name="Hibbett D.S."/>
        </authorList>
    </citation>
    <scope>NUCLEOTIDE SEQUENCE [LARGE SCALE GENOMIC DNA]</scope>
    <source>
        <strain evidence="1 2">HHB10207 ss-3</strain>
    </source>
</reference>
<dbReference type="Proteomes" id="UP000076798">
    <property type="component" value="Unassembled WGS sequence"/>
</dbReference>
<keyword evidence="2" id="KW-1185">Reference proteome</keyword>
<feature type="non-terminal residue" evidence="1">
    <location>
        <position position="1"/>
    </location>
</feature>
<sequence>IGQPRWMASPQRLAEAYHSSMVIAFTNKDDAQKLLDQRVVWCYGRACYTAKYIERPPTKYCSNCQSLYHRTIQCKTSARCRICAQDHHTDNHICSTCHSKTACEHTPAKCCNCGGPHEAGTRSC</sequence>
<name>A0A165WHU9_9AGAM</name>
<evidence type="ECO:0000313" key="2">
    <source>
        <dbReference type="Proteomes" id="UP000076798"/>
    </source>
</evidence>
<evidence type="ECO:0000313" key="1">
    <source>
        <dbReference type="EMBL" id="KZT31169.1"/>
    </source>
</evidence>
<gene>
    <name evidence="1" type="ORF">SISSUDRAFT_963580</name>
</gene>
<dbReference type="EMBL" id="KV428778">
    <property type="protein sequence ID" value="KZT31169.1"/>
    <property type="molecule type" value="Genomic_DNA"/>
</dbReference>
<dbReference type="AlphaFoldDB" id="A0A165WHU9"/>
<organism evidence="1 2">
    <name type="scientific">Sistotremastrum suecicum HHB10207 ss-3</name>
    <dbReference type="NCBI Taxonomy" id="1314776"/>
    <lineage>
        <taxon>Eukaryota</taxon>
        <taxon>Fungi</taxon>
        <taxon>Dikarya</taxon>
        <taxon>Basidiomycota</taxon>
        <taxon>Agaricomycotina</taxon>
        <taxon>Agaricomycetes</taxon>
        <taxon>Sistotremastrales</taxon>
        <taxon>Sistotremastraceae</taxon>
        <taxon>Sistotremastrum</taxon>
    </lineage>
</organism>
<protein>
    <submittedName>
        <fullName evidence="1">Uncharacterized protein</fullName>
    </submittedName>
</protein>
<feature type="non-terminal residue" evidence="1">
    <location>
        <position position="124"/>
    </location>
</feature>
<dbReference type="OrthoDB" id="2795309at2759"/>
<accession>A0A165WHU9</accession>